<evidence type="ECO:0000256" key="1">
    <source>
        <dbReference type="SAM" id="Phobius"/>
    </source>
</evidence>
<dbReference type="AlphaFoldDB" id="A0A8D8M152"/>
<name>A0A8D8M152_9HEMI</name>
<accession>A0A8D8M152</accession>
<protein>
    <submittedName>
        <fullName evidence="2">Uncharacterized protein</fullName>
    </submittedName>
</protein>
<keyword evidence="1" id="KW-0472">Membrane</keyword>
<dbReference type="EMBL" id="HBUF01033571">
    <property type="protein sequence ID" value="CAG6615687.1"/>
    <property type="molecule type" value="Transcribed_RNA"/>
</dbReference>
<keyword evidence="1" id="KW-1133">Transmembrane helix</keyword>
<organism evidence="2">
    <name type="scientific">Cacopsylla melanoneura</name>
    <dbReference type="NCBI Taxonomy" id="428564"/>
    <lineage>
        <taxon>Eukaryota</taxon>
        <taxon>Metazoa</taxon>
        <taxon>Ecdysozoa</taxon>
        <taxon>Arthropoda</taxon>
        <taxon>Hexapoda</taxon>
        <taxon>Insecta</taxon>
        <taxon>Pterygota</taxon>
        <taxon>Neoptera</taxon>
        <taxon>Paraneoptera</taxon>
        <taxon>Hemiptera</taxon>
        <taxon>Sternorrhyncha</taxon>
        <taxon>Psylloidea</taxon>
        <taxon>Psyllidae</taxon>
        <taxon>Psyllinae</taxon>
        <taxon>Cacopsylla</taxon>
    </lineage>
</organism>
<feature type="transmembrane region" description="Helical" evidence="1">
    <location>
        <begin position="7"/>
        <end position="31"/>
    </location>
</feature>
<keyword evidence="1" id="KW-0812">Transmembrane</keyword>
<evidence type="ECO:0000313" key="2">
    <source>
        <dbReference type="EMBL" id="CAG6615687.1"/>
    </source>
</evidence>
<proteinExistence type="predicted"/>
<reference evidence="2" key="1">
    <citation type="submission" date="2021-05" db="EMBL/GenBank/DDBJ databases">
        <authorList>
            <person name="Alioto T."/>
            <person name="Alioto T."/>
            <person name="Gomez Garrido J."/>
        </authorList>
    </citation>
    <scope>NUCLEOTIDE SEQUENCE</scope>
</reference>
<sequence length="101" mass="11566">MHPVHDIYFFIAFFSLSFSFCCVCMCLPFLYSPFSSSLMSAHTHTHTDNTNIVSKFDNCPDDYVVYGCAASLKQKVVKQFYYYTISNGVLQSDKIFRVNTA</sequence>